<keyword evidence="3" id="KW-1185">Reference proteome</keyword>
<dbReference type="EMBL" id="CAJNDS010002597">
    <property type="protein sequence ID" value="CAE7539497.1"/>
    <property type="molecule type" value="Genomic_DNA"/>
</dbReference>
<proteinExistence type="predicted"/>
<comment type="caution">
    <text evidence="2">The sequence shown here is derived from an EMBL/GenBank/DDBJ whole genome shotgun (WGS) entry which is preliminary data.</text>
</comment>
<protein>
    <submittedName>
        <fullName evidence="2">ADGB protein</fullName>
    </submittedName>
</protein>
<feature type="region of interest" description="Disordered" evidence="1">
    <location>
        <begin position="1"/>
        <end position="25"/>
    </location>
</feature>
<evidence type="ECO:0000313" key="3">
    <source>
        <dbReference type="Proteomes" id="UP000604046"/>
    </source>
</evidence>
<gene>
    <name evidence="2" type="primary">ADGB</name>
    <name evidence="2" type="ORF">SNAT2548_LOCUS30251</name>
</gene>
<accession>A0A812TS23</accession>
<evidence type="ECO:0000313" key="2">
    <source>
        <dbReference type="EMBL" id="CAE7539497.1"/>
    </source>
</evidence>
<organism evidence="2 3">
    <name type="scientific">Symbiodinium natans</name>
    <dbReference type="NCBI Taxonomy" id="878477"/>
    <lineage>
        <taxon>Eukaryota</taxon>
        <taxon>Sar</taxon>
        <taxon>Alveolata</taxon>
        <taxon>Dinophyceae</taxon>
        <taxon>Suessiales</taxon>
        <taxon>Symbiodiniaceae</taxon>
        <taxon>Symbiodinium</taxon>
    </lineage>
</organism>
<reference evidence="2" key="1">
    <citation type="submission" date="2021-02" db="EMBL/GenBank/DDBJ databases">
        <authorList>
            <person name="Dougan E. K."/>
            <person name="Rhodes N."/>
            <person name="Thang M."/>
            <person name="Chan C."/>
        </authorList>
    </citation>
    <scope>NUCLEOTIDE SEQUENCE</scope>
</reference>
<dbReference type="Proteomes" id="UP000604046">
    <property type="component" value="Unassembled WGS sequence"/>
</dbReference>
<evidence type="ECO:0000256" key="1">
    <source>
        <dbReference type="SAM" id="MobiDB-lite"/>
    </source>
</evidence>
<name>A0A812TS23_9DINO</name>
<dbReference type="AlphaFoldDB" id="A0A812TS23"/>
<sequence length="284" mass="30283">MVHSCQDPYTVAPDRPEWNPAEDTDGLVAEEVSAEDTEAVAVKALGTDGERQARELEIELSTARWQSAKERLEVAKERNANQIQELRQWREERAAVPGGVPGSSFAGARSELRGALHSRMEKCAVLKILCFDEKRVDPEPLRAALSEADVAGARNYDPDLMDNGTRKLRVLDAAVAFQESIVTAEAKIDAAATASSAVQAMEEGNEGFAEAKDAASTAAEEAAAAANVLSDLLSEFKGSIKDAQACEIPVPVDLLNEERLEKAAALLEQHAAAAAAVSAETETA</sequence>